<gene>
    <name evidence="2" type="ORF">JCGZ_03222</name>
</gene>
<proteinExistence type="predicted"/>
<evidence type="ECO:0000256" key="1">
    <source>
        <dbReference type="SAM" id="MobiDB-lite"/>
    </source>
</evidence>
<dbReference type="AlphaFoldDB" id="A0A067KY50"/>
<evidence type="ECO:0000313" key="3">
    <source>
        <dbReference type="Proteomes" id="UP000027138"/>
    </source>
</evidence>
<dbReference type="PROSITE" id="PS50330">
    <property type="entry name" value="UIM"/>
    <property type="match status" value="1"/>
</dbReference>
<accession>A0A067KY50</accession>
<dbReference type="EMBL" id="KK914321">
    <property type="protein sequence ID" value="KDP41092.1"/>
    <property type="molecule type" value="Genomic_DNA"/>
</dbReference>
<name>A0A067KY50_JATCU</name>
<evidence type="ECO:0000313" key="2">
    <source>
        <dbReference type="EMBL" id="KDP41092.1"/>
    </source>
</evidence>
<organism evidence="2 3">
    <name type="scientific">Jatropha curcas</name>
    <name type="common">Barbados nut</name>
    <dbReference type="NCBI Taxonomy" id="180498"/>
    <lineage>
        <taxon>Eukaryota</taxon>
        <taxon>Viridiplantae</taxon>
        <taxon>Streptophyta</taxon>
        <taxon>Embryophyta</taxon>
        <taxon>Tracheophyta</taxon>
        <taxon>Spermatophyta</taxon>
        <taxon>Magnoliopsida</taxon>
        <taxon>eudicotyledons</taxon>
        <taxon>Gunneridae</taxon>
        <taxon>Pentapetalae</taxon>
        <taxon>rosids</taxon>
        <taxon>fabids</taxon>
        <taxon>Malpighiales</taxon>
        <taxon>Euphorbiaceae</taxon>
        <taxon>Crotonoideae</taxon>
        <taxon>Jatropheae</taxon>
        <taxon>Jatropha</taxon>
    </lineage>
</organism>
<reference evidence="2 3" key="1">
    <citation type="journal article" date="2014" name="PLoS ONE">
        <title>Global Analysis of Gene Expression Profiles in Physic Nut (Jatropha curcas L.) Seedlings Exposed to Salt Stress.</title>
        <authorList>
            <person name="Zhang L."/>
            <person name="Zhang C."/>
            <person name="Wu P."/>
            <person name="Chen Y."/>
            <person name="Li M."/>
            <person name="Jiang H."/>
            <person name="Wu G."/>
        </authorList>
    </citation>
    <scope>NUCLEOTIDE SEQUENCE [LARGE SCALE GENOMIC DNA]</scope>
    <source>
        <strain evidence="3">cv. GZQX0401</strain>
        <tissue evidence="2">Young leaves</tissue>
    </source>
</reference>
<keyword evidence="3" id="KW-1185">Reference proteome</keyword>
<dbReference type="InterPro" id="IPR003903">
    <property type="entry name" value="UIM_dom"/>
</dbReference>
<dbReference type="Proteomes" id="UP000027138">
    <property type="component" value="Unassembled WGS sequence"/>
</dbReference>
<protein>
    <submittedName>
        <fullName evidence="2">Uncharacterized protein</fullName>
    </submittedName>
</protein>
<sequence length="164" mass="18568">MEKSITVKVGDVPEDEDEQLQLAIQKSLADHEEQWYYSSEEEVNEVGVQSLTHIGRVYNPENNMQAKGKEIAVDGAKKKMTEKGVENPKEKKKEEEIVKGQKKAVEVGETSQNKTLNGVWVGSCKEGLSLFHQHPGSKTNVGWGIRKIERRKNMRFDLRSEGQT</sequence>
<feature type="region of interest" description="Disordered" evidence="1">
    <location>
        <begin position="75"/>
        <end position="101"/>
    </location>
</feature>